<dbReference type="SUPFAM" id="SSF46689">
    <property type="entry name" value="Homeodomain-like"/>
    <property type="match status" value="1"/>
</dbReference>
<dbReference type="CDD" id="cd00146">
    <property type="entry name" value="PKD"/>
    <property type="match status" value="1"/>
</dbReference>
<evidence type="ECO:0000259" key="15">
    <source>
        <dbReference type="PROSITE" id="PS50109"/>
    </source>
</evidence>
<proteinExistence type="predicted"/>
<dbReference type="InterPro" id="IPR015943">
    <property type="entry name" value="WD40/YVTN_repeat-like_dom_sf"/>
</dbReference>
<reference evidence="17 18" key="1">
    <citation type="submission" date="2018-05" db="EMBL/GenBank/DDBJ databases">
        <title>Marinifilum breve JC075T sp. nov., a marine bacterium isolated from Yongle Blue Hole in the South China Sea.</title>
        <authorList>
            <person name="Fu T."/>
        </authorList>
    </citation>
    <scope>NUCLEOTIDE SEQUENCE [LARGE SCALE GENOMIC DNA]</scope>
    <source>
        <strain evidence="17 18">JC075</strain>
    </source>
</reference>
<dbReference type="Proteomes" id="UP000248079">
    <property type="component" value="Unassembled WGS sequence"/>
</dbReference>
<evidence type="ECO:0000256" key="13">
    <source>
        <dbReference type="SAM" id="Phobius"/>
    </source>
</evidence>
<dbReference type="Gene3D" id="3.30.565.10">
    <property type="entry name" value="Histidine kinase-like ATPase, C-terminal domain"/>
    <property type="match status" value="1"/>
</dbReference>
<dbReference type="Gene3D" id="2.60.40.10">
    <property type="entry name" value="Immunoglobulins"/>
    <property type="match status" value="1"/>
</dbReference>
<dbReference type="InterPro" id="IPR003594">
    <property type="entry name" value="HATPase_dom"/>
</dbReference>
<evidence type="ECO:0000256" key="8">
    <source>
        <dbReference type="ARBA" id="ARBA00023012"/>
    </source>
</evidence>
<dbReference type="InterPro" id="IPR018060">
    <property type="entry name" value="HTH_AraC"/>
</dbReference>
<dbReference type="CDD" id="cd00075">
    <property type="entry name" value="HATPase"/>
    <property type="match status" value="1"/>
</dbReference>
<dbReference type="InterPro" id="IPR005467">
    <property type="entry name" value="His_kinase_dom"/>
</dbReference>
<dbReference type="InterPro" id="IPR004358">
    <property type="entry name" value="Sig_transdc_His_kin-like_C"/>
</dbReference>
<dbReference type="FunFam" id="2.60.40.10:FF:000791">
    <property type="entry name" value="Two-component system sensor histidine kinase/response regulator"/>
    <property type="match status" value="1"/>
</dbReference>
<dbReference type="Pfam" id="PF12833">
    <property type="entry name" value="HTH_18"/>
    <property type="match status" value="1"/>
</dbReference>
<dbReference type="PROSITE" id="PS01124">
    <property type="entry name" value="HTH_ARAC_FAMILY_2"/>
    <property type="match status" value="1"/>
</dbReference>
<evidence type="ECO:0000256" key="6">
    <source>
        <dbReference type="ARBA" id="ARBA00022777"/>
    </source>
</evidence>
<evidence type="ECO:0000256" key="2">
    <source>
        <dbReference type="ARBA" id="ARBA00012438"/>
    </source>
</evidence>
<name>A0A2V4A723_9BACT</name>
<evidence type="ECO:0000256" key="12">
    <source>
        <dbReference type="PROSITE-ProRule" id="PRU00169"/>
    </source>
</evidence>
<evidence type="ECO:0000256" key="7">
    <source>
        <dbReference type="ARBA" id="ARBA00022840"/>
    </source>
</evidence>
<keyword evidence="7" id="KW-0067">ATP-binding</keyword>
<dbReference type="CDD" id="cd17574">
    <property type="entry name" value="REC_OmpR"/>
    <property type="match status" value="1"/>
</dbReference>
<dbReference type="GO" id="GO:0000155">
    <property type="term" value="F:phosphorelay sensor kinase activity"/>
    <property type="evidence" value="ECO:0007669"/>
    <property type="project" value="InterPro"/>
</dbReference>
<comment type="caution">
    <text evidence="17">The sequence shown here is derived from an EMBL/GenBank/DDBJ whole genome shotgun (WGS) entry which is preliminary data.</text>
</comment>
<evidence type="ECO:0000313" key="18">
    <source>
        <dbReference type="Proteomes" id="UP000248079"/>
    </source>
</evidence>
<dbReference type="InterPro" id="IPR018062">
    <property type="entry name" value="HTH_AraC-typ_CS"/>
</dbReference>
<dbReference type="SUPFAM" id="SSF101898">
    <property type="entry name" value="NHL repeat"/>
    <property type="match status" value="1"/>
</dbReference>
<evidence type="ECO:0000259" key="16">
    <source>
        <dbReference type="PROSITE" id="PS50110"/>
    </source>
</evidence>
<keyword evidence="10" id="KW-0238">DNA-binding</keyword>
<sequence length="1368" mass="156386">MVCFPFFSRCFSASLSFNPYICYKFDHQSILLIAMNILANMMQKFYLLLTSLLISVCFSVKGLDLRHLTIHKGLSNNIVYSIAEDSKGLLWFGTRNGVNRYDGYEFKHYKLMSEDELNSETNVAKTLLVDQSDKLWVGTLNGLFSYDAEKDTYFRVEGTNAKELASLRINVLTEDSEGNLLIGADNSAYIFKSKEDSLIKIKEINTPVLSILPFDQQHFIIGTSNGIFKIDAKNYRISPLNELKTNKYQLSNSYCNYLFRDAINRIWICTIDNGVFIWDLAKKEITKCNSLSNEIADGIWIKKIIPINSGYYLVGVDGLGAYIINESFEIVRKFNHNEDKPNSLSSNGVYDLLRDDENRFWIATYGGGVNIYDPNFLPFKPIQHIVNKKNSLANNTGRAVLEDSFGNMWFGTKKGISKLNPSTNQWQHFYNKTNQKKQIGSNTILSLEQVSSNEIWIGSYGGGIDQLNLSTGKIQPAFPKHVLEENEGSIYVYEILKDRDGNIWIGSIRGKLLKYNPTTKKIVSYPIYSVQNIYEGSSNFLYIGCREGFYLFNRTNGEFKLFVPDKNNPDAISSSACFCFYEDKNGKVYIGTEGGGLNIFNPKTEQFSHFTQKDGLPSNTIYGILPDKKEQVWLSTTNGLSLFNPPGRKFVNYDISDGLSIKEFSIGASCITSKGKMIFGGESGFVSFDPLQIQKILIAPKIFFTDFKISNKSYPIGDPNTPLSKHIDLIREIVLDYHQNSFSFDFVGINYTNPVKNRYSWKLEGFEDEWTPSSSASIANYTNIHPGTYTFKVRASNLQDDWNGKQRQITIKVQPPFWQTYWAYAIYLILFLGIASFIFKFIRIRIQEKNSNEKIQFFINVAHDLKTPLTLIKSPLTSLSSRENLPKQDSELLNMALKNVDKLTTYFTQLLDFQKAEMKKMQLQVGRHNLVEHLTEVSSSFQPLLEKKRLHFQLLSSQEVIELWYDHLKFDKIFYNLISNAIKYTPEEGKISICIELMRNQCLIKVEDSGIGIPENQQENIFKRYYRATNAINSEETGSGVGLLLVKQLVNAHSGTINFTSKPKAGTSFFIKFKMGNKHFNVNDFIDQQTDEKYIPVFRTSIKPEVKENKADKLPKPDTNLPKLLIVEDSKELNNFLGKELSSSYQIMQASNGKEALELIKEDEPDIIVSDIMMPEMDGRVFCNHLKKNIETCHIPIILVTALTSSDYKIEGYELGADGYIEKPFDLRILKSKISNLLNSHKVLKDKFLKQEDTSEQINYKNELDQEFIQKCMDIVNENLDNTDFSVEEFSKKLFMSRPVLYRKLKALTDQSPQDFVKIIRLKKSAELIKTGKYSISEIAYSTGFSDPKYFSTSFKKFYGVSPSKYGS</sequence>
<dbReference type="Gene3D" id="1.10.287.130">
    <property type="match status" value="1"/>
</dbReference>
<dbReference type="SUPFAM" id="SSF55874">
    <property type="entry name" value="ATPase domain of HSP90 chaperone/DNA topoisomerase II/histidine kinase"/>
    <property type="match status" value="1"/>
</dbReference>
<evidence type="ECO:0000256" key="9">
    <source>
        <dbReference type="ARBA" id="ARBA00023015"/>
    </source>
</evidence>
<dbReference type="Gene3D" id="3.40.50.2300">
    <property type="match status" value="1"/>
</dbReference>
<dbReference type="PROSITE" id="PS00041">
    <property type="entry name" value="HTH_ARAC_FAMILY_1"/>
    <property type="match status" value="1"/>
</dbReference>
<dbReference type="Pfam" id="PF07494">
    <property type="entry name" value="Reg_prop"/>
    <property type="match status" value="3"/>
</dbReference>
<keyword evidence="18" id="KW-1185">Reference proteome</keyword>
<dbReference type="CDD" id="cd00082">
    <property type="entry name" value="HisKA"/>
    <property type="match status" value="1"/>
</dbReference>
<organism evidence="17 18">
    <name type="scientific">Marinifilum breve</name>
    <dbReference type="NCBI Taxonomy" id="2184082"/>
    <lineage>
        <taxon>Bacteria</taxon>
        <taxon>Pseudomonadati</taxon>
        <taxon>Bacteroidota</taxon>
        <taxon>Bacteroidia</taxon>
        <taxon>Marinilabiliales</taxon>
        <taxon>Marinifilaceae</taxon>
    </lineage>
</organism>
<dbReference type="Gene3D" id="1.10.10.60">
    <property type="entry name" value="Homeodomain-like"/>
    <property type="match status" value="1"/>
</dbReference>
<dbReference type="InterPro" id="IPR003661">
    <property type="entry name" value="HisK_dim/P_dom"/>
</dbReference>
<evidence type="ECO:0000256" key="4">
    <source>
        <dbReference type="ARBA" id="ARBA00022679"/>
    </source>
</evidence>
<dbReference type="GO" id="GO:0003700">
    <property type="term" value="F:DNA-binding transcription factor activity"/>
    <property type="evidence" value="ECO:0007669"/>
    <property type="project" value="InterPro"/>
</dbReference>
<evidence type="ECO:0000256" key="10">
    <source>
        <dbReference type="ARBA" id="ARBA00023125"/>
    </source>
</evidence>
<dbReference type="GO" id="GO:0043565">
    <property type="term" value="F:sequence-specific DNA binding"/>
    <property type="evidence" value="ECO:0007669"/>
    <property type="project" value="InterPro"/>
</dbReference>
<dbReference type="FunFam" id="1.10.10.60:FF:000284">
    <property type="entry name" value="Two-component system sensor histidine kinase/response regulator"/>
    <property type="match status" value="1"/>
</dbReference>
<keyword evidence="6" id="KW-0418">Kinase</keyword>
<feature type="domain" description="Response regulatory" evidence="16">
    <location>
        <begin position="1123"/>
        <end position="1238"/>
    </location>
</feature>
<feature type="domain" description="HTH araC/xylS-type" evidence="14">
    <location>
        <begin position="1270"/>
        <end position="1368"/>
    </location>
</feature>
<dbReference type="PRINTS" id="PR00344">
    <property type="entry name" value="BCTRLSENSOR"/>
</dbReference>
<dbReference type="GO" id="GO:0005524">
    <property type="term" value="F:ATP binding"/>
    <property type="evidence" value="ECO:0007669"/>
    <property type="project" value="UniProtKB-KW"/>
</dbReference>
<dbReference type="InterPro" id="IPR001789">
    <property type="entry name" value="Sig_transdc_resp-reg_receiver"/>
</dbReference>
<feature type="domain" description="Histidine kinase" evidence="15">
    <location>
        <begin position="860"/>
        <end position="1077"/>
    </location>
</feature>
<dbReference type="InterPro" id="IPR036890">
    <property type="entry name" value="HATPase_C_sf"/>
</dbReference>
<keyword evidence="13" id="KW-0812">Transmembrane</keyword>
<dbReference type="InterPro" id="IPR013783">
    <property type="entry name" value="Ig-like_fold"/>
</dbReference>
<dbReference type="InterPro" id="IPR036097">
    <property type="entry name" value="HisK_dim/P_sf"/>
</dbReference>
<dbReference type="SUPFAM" id="SSF47384">
    <property type="entry name" value="Homodimeric domain of signal transducing histidine kinase"/>
    <property type="match status" value="1"/>
</dbReference>
<dbReference type="SUPFAM" id="SSF52172">
    <property type="entry name" value="CheY-like"/>
    <property type="match status" value="1"/>
</dbReference>
<dbReference type="InterPro" id="IPR011006">
    <property type="entry name" value="CheY-like_superfamily"/>
</dbReference>
<evidence type="ECO:0000313" key="17">
    <source>
        <dbReference type="EMBL" id="PXY03180.1"/>
    </source>
</evidence>
<keyword evidence="13" id="KW-0472">Membrane</keyword>
<evidence type="ECO:0000256" key="5">
    <source>
        <dbReference type="ARBA" id="ARBA00022741"/>
    </source>
</evidence>
<evidence type="ECO:0000256" key="1">
    <source>
        <dbReference type="ARBA" id="ARBA00000085"/>
    </source>
</evidence>
<dbReference type="PROSITE" id="PS50110">
    <property type="entry name" value="RESPONSE_REGULATORY"/>
    <property type="match status" value="1"/>
</dbReference>
<dbReference type="PROSITE" id="PS50109">
    <property type="entry name" value="HIS_KIN"/>
    <property type="match status" value="1"/>
</dbReference>
<dbReference type="SUPFAM" id="SSF63829">
    <property type="entry name" value="Calcium-dependent phosphotriesterase"/>
    <property type="match status" value="1"/>
</dbReference>
<dbReference type="Pfam" id="PF00072">
    <property type="entry name" value="Response_reg"/>
    <property type="match status" value="1"/>
</dbReference>
<dbReference type="SMART" id="SM00387">
    <property type="entry name" value="HATPase_c"/>
    <property type="match status" value="1"/>
</dbReference>
<dbReference type="SMART" id="SM00448">
    <property type="entry name" value="REC"/>
    <property type="match status" value="1"/>
</dbReference>
<protein>
    <recommendedName>
        <fullName evidence="2">histidine kinase</fullName>
        <ecNumber evidence="2">2.7.13.3</ecNumber>
    </recommendedName>
</protein>
<evidence type="ECO:0000256" key="11">
    <source>
        <dbReference type="ARBA" id="ARBA00023163"/>
    </source>
</evidence>
<keyword evidence="4" id="KW-0808">Transferase</keyword>
<gene>
    <name evidence="17" type="ORF">DF185_03600</name>
</gene>
<keyword evidence="8" id="KW-0902">Two-component regulatory system</keyword>
<dbReference type="PANTHER" id="PTHR43547">
    <property type="entry name" value="TWO-COMPONENT HISTIDINE KINASE"/>
    <property type="match status" value="1"/>
</dbReference>
<dbReference type="Pfam" id="PF02518">
    <property type="entry name" value="HATPase_c"/>
    <property type="match status" value="1"/>
</dbReference>
<keyword evidence="13" id="KW-1133">Transmembrane helix</keyword>
<dbReference type="EMBL" id="QFLI01000001">
    <property type="protein sequence ID" value="PXY03180.1"/>
    <property type="molecule type" value="Genomic_DNA"/>
</dbReference>
<dbReference type="SMART" id="SM00388">
    <property type="entry name" value="HisKA"/>
    <property type="match status" value="1"/>
</dbReference>
<dbReference type="InterPro" id="IPR011123">
    <property type="entry name" value="Y_Y_Y"/>
</dbReference>
<feature type="modified residue" description="4-aspartylphosphate" evidence="12">
    <location>
        <position position="1171"/>
    </location>
</feature>
<dbReference type="Pfam" id="PF07495">
    <property type="entry name" value="Y_Y_Y"/>
    <property type="match status" value="1"/>
</dbReference>
<dbReference type="Gene3D" id="2.130.10.10">
    <property type="entry name" value="YVTN repeat-like/Quinoprotein amine dehydrogenase"/>
    <property type="match status" value="2"/>
</dbReference>
<keyword evidence="3 12" id="KW-0597">Phosphoprotein</keyword>
<dbReference type="Pfam" id="PF00512">
    <property type="entry name" value="HisKA"/>
    <property type="match status" value="1"/>
</dbReference>
<keyword evidence="11" id="KW-0804">Transcription</keyword>
<feature type="transmembrane region" description="Helical" evidence="13">
    <location>
        <begin position="821"/>
        <end position="842"/>
    </location>
</feature>
<dbReference type="OrthoDB" id="717811at2"/>
<dbReference type="EC" id="2.7.13.3" evidence="2"/>
<keyword evidence="5" id="KW-0547">Nucleotide-binding</keyword>
<comment type="catalytic activity">
    <reaction evidence="1">
        <text>ATP + protein L-histidine = ADP + protein N-phospho-L-histidine.</text>
        <dbReference type="EC" id="2.7.13.3"/>
    </reaction>
</comment>
<accession>A0A2V4A723</accession>
<evidence type="ECO:0000259" key="14">
    <source>
        <dbReference type="PROSITE" id="PS01124"/>
    </source>
</evidence>
<dbReference type="InterPro" id="IPR011047">
    <property type="entry name" value="Quinoprotein_ADH-like_sf"/>
</dbReference>
<dbReference type="SUPFAM" id="SSF50998">
    <property type="entry name" value="Quinoprotein alcohol dehydrogenase-like"/>
    <property type="match status" value="1"/>
</dbReference>
<dbReference type="PANTHER" id="PTHR43547:SF2">
    <property type="entry name" value="HYBRID SIGNAL TRANSDUCTION HISTIDINE KINASE C"/>
    <property type="match status" value="1"/>
</dbReference>
<dbReference type="FunFam" id="3.30.565.10:FF:000037">
    <property type="entry name" value="Hybrid sensor histidine kinase/response regulator"/>
    <property type="match status" value="1"/>
</dbReference>
<dbReference type="InterPro" id="IPR009057">
    <property type="entry name" value="Homeodomain-like_sf"/>
</dbReference>
<evidence type="ECO:0000256" key="3">
    <source>
        <dbReference type="ARBA" id="ARBA00022553"/>
    </source>
</evidence>
<dbReference type="InterPro" id="IPR011110">
    <property type="entry name" value="Reg_prop"/>
</dbReference>
<keyword evidence="9" id="KW-0805">Transcription regulation</keyword>
<dbReference type="SMART" id="SM00342">
    <property type="entry name" value="HTH_ARAC"/>
    <property type="match status" value="1"/>
</dbReference>